<dbReference type="InterPro" id="IPR029058">
    <property type="entry name" value="AB_hydrolase_fold"/>
</dbReference>
<dbReference type="PANTHER" id="PTHR46118:SF4">
    <property type="entry name" value="PROTEIN ABHD11"/>
    <property type="match status" value="1"/>
</dbReference>
<evidence type="ECO:0000313" key="16">
    <source>
        <dbReference type="Proteomes" id="UP001177744"/>
    </source>
</evidence>
<protein>
    <recommendedName>
        <fullName evidence="7">sn-1-specific diacylglycerol lipase ABHD11</fullName>
        <ecNumber evidence="3">3.1.1.116</ecNumber>
    </recommendedName>
    <alternativeName>
        <fullName evidence="4">Alpha/beta hydrolase domain-containing protein 11</fullName>
    </alternativeName>
</protein>
<comment type="function">
    <text evidence="12">Catalyzes the hydrolysis of diacylglycerol in vitro and may function as a key regulator in lipid metabolism, namely by regulating the intracellular levels of diacylglycerol. 1,2-diacyl-sn-glycerols are the preferred substrate over 1,3-diacyl-sn-glycerols. The enzyme hydrolyzes stearate in preference to palmitate from the sn-1 position of 1,2-diacyl-sn-glycerols. Maintains the functional lipoylation of the 2-oxoglutarate dehydrogenase complex (OGDHc) through its interaction with the OGDHc by preventing the formation of lipoyl adducts. In addition, is also required for the expansion and differentiation of embryonic stem cells (ESCs).</text>
</comment>
<evidence type="ECO:0000256" key="3">
    <source>
        <dbReference type="ARBA" id="ARBA00026104"/>
    </source>
</evidence>
<evidence type="ECO:0000256" key="12">
    <source>
        <dbReference type="ARBA" id="ARBA00057995"/>
    </source>
</evidence>
<comment type="similarity">
    <text evidence="1">Belongs to the AB hydrolase superfamily.</text>
</comment>
<evidence type="ECO:0000256" key="9">
    <source>
        <dbReference type="ARBA" id="ARBA00048504"/>
    </source>
</evidence>
<evidence type="ECO:0000256" key="4">
    <source>
        <dbReference type="ARBA" id="ARBA00042703"/>
    </source>
</evidence>
<dbReference type="EMBL" id="JAULJE010000003">
    <property type="protein sequence ID" value="KAK1344893.1"/>
    <property type="molecule type" value="Genomic_DNA"/>
</dbReference>
<proteinExistence type="inferred from homology"/>
<keyword evidence="2" id="KW-0378">Hydrolase</keyword>
<comment type="caution">
    <text evidence="15">The sequence shown here is derived from an EMBL/GenBank/DDBJ whole genome shotgun (WGS) entry which is preliminary data.</text>
</comment>
<comment type="catalytic activity">
    <reaction evidence="6">
        <text>a 1,3-diacyl-sn-glycerol + H2O = a 1-acyl-sn-glycerol + a fatty acid + H(+)</text>
        <dbReference type="Rhea" id="RHEA:38503"/>
        <dbReference type="ChEBI" id="CHEBI:15377"/>
        <dbReference type="ChEBI" id="CHEBI:15378"/>
        <dbReference type="ChEBI" id="CHEBI:28868"/>
        <dbReference type="ChEBI" id="CHEBI:64683"/>
        <dbReference type="ChEBI" id="CHEBI:77272"/>
    </reaction>
</comment>
<comment type="subunit">
    <text evidence="13">Interacts with OGDH and DLST; this interaction maintains the functional lipoylation of the 2-oxoglutarate dehydrogenase complex.</text>
</comment>
<dbReference type="SUPFAM" id="SSF53474">
    <property type="entry name" value="alpha/beta-Hydrolases"/>
    <property type="match status" value="1"/>
</dbReference>
<evidence type="ECO:0000259" key="14">
    <source>
        <dbReference type="Pfam" id="PF00561"/>
    </source>
</evidence>
<reference evidence="15" key="1">
    <citation type="submission" date="2023-06" db="EMBL/GenBank/DDBJ databases">
        <title>Reference genome for the Northern bat (Eptesicus nilssonii), a most northern bat species.</title>
        <authorList>
            <person name="Laine V.N."/>
            <person name="Pulliainen A.T."/>
            <person name="Lilley T.M."/>
        </authorList>
    </citation>
    <scope>NUCLEOTIDE SEQUENCE</scope>
    <source>
        <strain evidence="15">BLF_Eptnil</strain>
        <tissue evidence="15">Kidney</tissue>
    </source>
</reference>
<feature type="domain" description="AB hydrolase-1" evidence="14">
    <location>
        <begin position="76"/>
        <end position="312"/>
    </location>
</feature>
<comment type="catalytic activity">
    <reaction evidence="8">
        <text>1-octadecanoyl-2-(4Z,7Z,10Z,13Z,16Z,19Z-docosahexaenoyl)-sn-glycerol + H2O = 2-(4Z,7Z,10Z,13Z,16Z,19Z-docosahexaenoyl)-glycerol + octadecanoate + H(+)</text>
        <dbReference type="Rhea" id="RHEA:77107"/>
        <dbReference type="ChEBI" id="CHEBI:15377"/>
        <dbReference type="ChEBI" id="CHEBI:15378"/>
        <dbReference type="ChEBI" id="CHEBI:25629"/>
        <dbReference type="ChEBI" id="CHEBI:77129"/>
        <dbReference type="ChEBI" id="CHEBI:186738"/>
    </reaction>
</comment>
<dbReference type="Gene3D" id="3.40.50.1820">
    <property type="entry name" value="alpha/beta hydrolase"/>
    <property type="match status" value="1"/>
</dbReference>
<dbReference type="PANTHER" id="PTHR46118">
    <property type="entry name" value="PROTEIN ABHD11"/>
    <property type="match status" value="1"/>
</dbReference>
<evidence type="ECO:0000256" key="6">
    <source>
        <dbReference type="ARBA" id="ARBA00043742"/>
    </source>
</evidence>
<name>A0AA40LV22_CNENI</name>
<evidence type="ECO:0000256" key="1">
    <source>
        <dbReference type="ARBA" id="ARBA00008645"/>
    </source>
</evidence>
<evidence type="ECO:0000256" key="11">
    <source>
        <dbReference type="ARBA" id="ARBA00048919"/>
    </source>
</evidence>
<evidence type="ECO:0000256" key="13">
    <source>
        <dbReference type="ARBA" id="ARBA00063553"/>
    </source>
</evidence>
<sequence length="324" mass="35623">MLSWARAWRLPYGGLELSGICFSRVPVAPSSSGRSGAEPRPLPKPLPQWAQISPHRCSFQSVPLSYKLLDGEAARPALVFLHGLFGCKTNFNSIAKALAQQTGRRVLTVDARNHGDSPHSPDMSYEAMSQDLQDLLPQLGLVPCVLIGHSMGGKTAMLLALQRPDLVERLVAVDISPVNTTSISDFPAYMAAMKAIDIPEKVSRSFARKLADKQLSSLIQDMAVRQFLLTNLVEADGRFVWRVNLDALAQHVDEILAFPPRQESYPGPTLFLLGGNSDFVHPSHHPEIRRLFPGAQIQTVPDAGHWIHADRPQDFMAAIRGFLA</sequence>
<dbReference type="EC" id="3.1.1.116" evidence="3"/>
<comment type="catalytic activity">
    <reaction evidence="10">
        <text>1-octadecanoyl-2-(9Z-octadecenoyl)-sn-glycerol + H2O = 2-(9Z-octadecenoyl)-glycerol + octadecanoate + H(+)</text>
        <dbReference type="Rhea" id="RHEA:77103"/>
        <dbReference type="ChEBI" id="CHEBI:15377"/>
        <dbReference type="ChEBI" id="CHEBI:15378"/>
        <dbReference type="ChEBI" id="CHEBI:25629"/>
        <dbReference type="ChEBI" id="CHEBI:73990"/>
        <dbReference type="ChEBI" id="CHEBI:75468"/>
    </reaction>
</comment>
<dbReference type="FunFam" id="3.40.50.1820:FF:000039">
    <property type="entry name" value="Esterase ybfF"/>
    <property type="match status" value="1"/>
</dbReference>
<evidence type="ECO:0000256" key="10">
    <source>
        <dbReference type="ARBA" id="ARBA00048513"/>
    </source>
</evidence>
<gene>
    <name evidence="15" type="ORF">QTO34_013597</name>
</gene>
<accession>A0AA40LV22</accession>
<dbReference type="InterPro" id="IPR000073">
    <property type="entry name" value="AB_hydrolase_1"/>
</dbReference>
<comment type="catalytic activity">
    <reaction evidence="11">
        <text>1-octadecanoyl-2-(5Z,8Z,11Z,14Z-eicosatetraenoyl)-sn-glycerol + H2O = 2-(5Z,8Z,11Z,14Z-eicosatetraenoyl)-glycerol + octadecanoate + H(+)</text>
        <dbReference type="Rhea" id="RHEA:38507"/>
        <dbReference type="ChEBI" id="CHEBI:15377"/>
        <dbReference type="ChEBI" id="CHEBI:15378"/>
        <dbReference type="ChEBI" id="CHEBI:25629"/>
        <dbReference type="ChEBI" id="CHEBI:52392"/>
        <dbReference type="ChEBI" id="CHEBI:75728"/>
    </reaction>
</comment>
<keyword evidence="16" id="KW-1185">Reference proteome</keyword>
<dbReference type="PRINTS" id="PR00111">
    <property type="entry name" value="ABHYDROLASE"/>
</dbReference>
<evidence type="ECO:0000313" key="15">
    <source>
        <dbReference type="EMBL" id="KAK1344893.1"/>
    </source>
</evidence>
<dbReference type="Proteomes" id="UP001177744">
    <property type="component" value="Unassembled WGS sequence"/>
</dbReference>
<evidence type="ECO:0000256" key="7">
    <source>
        <dbReference type="ARBA" id="ARBA00044064"/>
    </source>
</evidence>
<dbReference type="InterPro" id="IPR000639">
    <property type="entry name" value="Epox_hydrolase-like"/>
</dbReference>
<dbReference type="Pfam" id="PF00561">
    <property type="entry name" value="Abhydrolase_1"/>
    <property type="match status" value="1"/>
</dbReference>
<dbReference type="AlphaFoldDB" id="A0AA40LV22"/>
<comment type="catalytic activity">
    <reaction evidence="9">
        <text>1,2-didecanoylglycerol + H2O = decanoylglycerol + decanoate + H(+)</text>
        <dbReference type="Rhea" id="RHEA:48596"/>
        <dbReference type="ChEBI" id="CHEBI:11152"/>
        <dbReference type="ChEBI" id="CHEBI:15377"/>
        <dbReference type="ChEBI" id="CHEBI:15378"/>
        <dbReference type="ChEBI" id="CHEBI:27689"/>
        <dbReference type="ChEBI" id="CHEBI:90605"/>
    </reaction>
</comment>
<evidence type="ECO:0000256" key="8">
    <source>
        <dbReference type="ARBA" id="ARBA00048283"/>
    </source>
</evidence>
<dbReference type="GO" id="GO:0052689">
    <property type="term" value="F:carboxylic ester hydrolase activity"/>
    <property type="evidence" value="ECO:0007669"/>
    <property type="project" value="TreeGrafter"/>
</dbReference>
<dbReference type="PRINTS" id="PR00412">
    <property type="entry name" value="EPOXHYDRLASE"/>
</dbReference>
<evidence type="ECO:0000256" key="5">
    <source>
        <dbReference type="ARBA" id="ARBA00043667"/>
    </source>
</evidence>
<comment type="catalytic activity">
    <reaction evidence="5">
        <text>a 1,2-diacyl-sn-glycerol + H2O = a 2-acylglycerol + a fatty acid + H(+)</text>
        <dbReference type="Rhea" id="RHEA:33275"/>
        <dbReference type="ChEBI" id="CHEBI:15377"/>
        <dbReference type="ChEBI" id="CHEBI:15378"/>
        <dbReference type="ChEBI" id="CHEBI:17389"/>
        <dbReference type="ChEBI" id="CHEBI:17815"/>
        <dbReference type="ChEBI" id="CHEBI:28868"/>
        <dbReference type="EC" id="3.1.1.116"/>
    </reaction>
</comment>
<dbReference type="GO" id="GO:0005739">
    <property type="term" value="C:mitochondrion"/>
    <property type="evidence" value="ECO:0007669"/>
    <property type="project" value="TreeGrafter"/>
</dbReference>
<evidence type="ECO:0000256" key="2">
    <source>
        <dbReference type="ARBA" id="ARBA00022801"/>
    </source>
</evidence>
<organism evidence="15 16">
    <name type="scientific">Cnephaeus nilssonii</name>
    <name type="common">Northern bat</name>
    <name type="synonym">Eptesicus nilssonii</name>
    <dbReference type="NCBI Taxonomy" id="3371016"/>
    <lineage>
        <taxon>Eukaryota</taxon>
        <taxon>Metazoa</taxon>
        <taxon>Chordata</taxon>
        <taxon>Craniata</taxon>
        <taxon>Vertebrata</taxon>
        <taxon>Euteleostomi</taxon>
        <taxon>Mammalia</taxon>
        <taxon>Eutheria</taxon>
        <taxon>Laurasiatheria</taxon>
        <taxon>Chiroptera</taxon>
        <taxon>Yangochiroptera</taxon>
        <taxon>Vespertilionidae</taxon>
        <taxon>Cnephaeus</taxon>
    </lineage>
</organism>